<dbReference type="GO" id="GO:0016020">
    <property type="term" value="C:membrane"/>
    <property type="evidence" value="ECO:0007669"/>
    <property type="project" value="UniProtKB-SubCell"/>
</dbReference>
<dbReference type="Gene3D" id="3.30.750.24">
    <property type="entry name" value="STAS domain"/>
    <property type="match status" value="1"/>
</dbReference>
<evidence type="ECO:0000256" key="4">
    <source>
        <dbReference type="ARBA" id="ARBA00023136"/>
    </source>
</evidence>
<comment type="caution">
    <text evidence="7">The sequence shown here is derived from an EMBL/GenBank/DDBJ whole genome shotgun (WGS) entry which is preliminary data.</text>
</comment>
<keyword evidence="2 5" id="KW-0812">Transmembrane</keyword>
<dbReference type="Pfam" id="PF01740">
    <property type="entry name" value="STAS"/>
    <property type="match status" value="1"/>
</dbReference>
<dbReference type="PROSITE" id="PS50801">
    <property type="entry name" value="STAS"/>
    <property type="match status" value="1"/>
</dbReference>
<feature type="transmembrane region" description="Helical" evidence="5">
    <location>
        <begin position="101"/>
        <end position="126"/>
    </location>
</feature>
<dbReference type="PANTHER" id="PTHR11814">
    <property type="entry name" value="SULFATE TRANSPORTER"/>
    <property type="match status" value="1"/>
</dbReference>
<feature type="transmembrane region" description="Helical" evidence="5">
    <location>
        <begin position="244"/>
        <end position="271"/>
    </location>
</feature>
<evidence type="ECO:0000259" key="6">
    <source>
        <dbReference type="PROSITE" id="PS50801"/>
    </source>
</evidence>
<dbReference type="RefSeq" id="WP_148771006.1">
    <property type="nucleotide sequence ID" value="NZ_VSSS01000010.1"/>
</dbReference>
<evidence type="ECO:0000256" key="5">
    <source>
        <dbReference type="SAM" id="Phobius"/>
    </source>
</evidence>
<feature type="transmembrane region" description="Helical" evidence="5">
    <location>
        <begin position="75"/>
        <end position="95"/>
    </location>
</feature>
<sequence length="575" mass="61408">MRRWIHWLPGIETLHRYETAWLPHDIFAGLVLATMLVPVGIAYAVASGLPGIYGLYATIVPLLVYALFGPSRILVLGPDSALAAVILGVVVPLSGGDPLRAATLAAMMAIVSGTVCILAGVARLGFVTELLSKPIRYGYMNGIALTVLISQLPKFFGFSIRSEGPLRDLWAIADAILEGKTNWVAFGIGLGTLVVILLLKDSKRLPGILIAVVAATALVGALDLGSRYGVAVIGPLPEGLPGFAIPWIWITFGDIVPVLVGGCAIALVSFADTSVLSRSYSARLGTHVDPNQEMVGLGAANLATGFFQGFPISSSSSRTPVAEAAGARTQLTSVVGALAIAVLLLVAPNLLQHLPSAALAAVVIAAAIGLFEVTDLKRIYRIQQWEFWLAMVCFVGVAVFGVIPGIGLAIAIAIAEFLWDGWRPHSAVLGRAHGVKGYHDITRYPDARRIPGLVLFRWDAPLFFANAEFFKERVLDAVAKSPTPVRWLVVAAEPVTSVDVSAGDTVAELDKALHAKGIELCFAELKDPVKDKLKRFGLFSQLGEQYFFPTIGAAVSSYLESNDVEWEDWEDQAKR</sequence>
<feature type="transmembrane region" description="Helical" evidence="5">
    <location>
        <begin position="388"/>
        <end position="419"/>
    </location>
</feature>
<dbReference type="SUPFAM" id="SSF52091">
    <property type="entry name" value="SpoIIaa-like"/>
    <property type="match status" value="1"/>
</dbReference>
<dbReference type="InterPro" id="IPR036513">
    <property type="entry name" value="STAS_dom_sf"/>
</dbReference>
<feature type="transmembrane region" description="Helical" evidence="5">
    <location>
        <begin position="206"/>
        <end position="224"/>
    </location>
</feature>
<feature type="transmembrane region" description="Helical" evidence="5">
    <location>
        <begin position="357"/>
        <end position="376"/>
    </location>
</feature>
<evidence type="ECO:0000313" key="8">
    <source>
        <dbReference type="Proteomes" id="UP000324758"/>
    </source>
</evidence>
<name>A0A5D3KQ91_9BRAD</name>
<proteinExistence type="predicted"/>
<keyword evidence="3 5" id="KW-1133">Transmembrane helix</keyword>
<dbReference type="CDD" id="cd07042">
    <property type="entry name" value="STAS_SulP_like_sulfate_transporter"/>
    <property type="match status" value="1"/>
</dbReference>
<feature type="domain" description="STAS" evidence="6">
    <location>
        <begin position="443"/>
        <end position="558"/>
    </location>
</feature>
<dbReference type="EMBL" id="VSSS01000010">
    <property type="protein sequence ID" value="TYL98803.1"/>
    <property type="molecule type" value="Genomic_DNA"/>
</dbReference>
<dbReference type="OrthoDB" id="9769739at2"/>
<feature type="transmembrane region" description="Helical" evidence="5">
    <location>
        <begin position="21"/>
        <end position="45"/>
    </location>
</feature>
<protein>
    <submittedName>
        <fullName evidence="7">Sulfate permease</fullName>
    </submittedName>
</protein>
<keyword evidence="8" id="KW-1185">Reference proteome</keyword>
<feature type="transmembrane region" description="Helical" evidence="5">
    <location>
        <begin position="51"/>
        <end position="68"/>
    </location>
</feature>
<dbReference type="InterPro" id="IPR002645">
    <property type="entry name" value="STAS_dom"/>
</dbReference>
<keyword evidence="4 5" id="KW-0472">Membrane</keyword>
<gene>
    <name evidence="7" type="primary">sulP</name>
    <name evidence="7" type="ORF">FXB40_04540</name>
</gene>
<dbReference type="GO" id="GO:0055085">
    <property type="term" value="P:transmembrane transport"/>
    <property type="evidence" value="ECO:0007669"/>
    <property type="project" value="InterPro"/>
</dbReference>
<dbReference type="InterPro" id="IPR011547">
    <property type="entry name" value="SLC26A/SulP_dom"/>
</dbReference>
<evidence type="ECO:0000313" key="7">
    <source>
        <dbReference type="EMBL" id="TYL98803.1"/>
    </source>
</evidence>
<dbReference type="Proteomes" id="UP000324758">
    <property type="component" value="Unassembled WGS sequence"/>
</dbReference>
<reference evidence="7 8" key="1">
    <citation type="submission" date="2019-08" db="EMBL/GenBank/DDBJ databases">
        <title>Bradyrhizobium hipponensis sp. nov., a rhizobium isolated from a Lupinus angustifolius root nodule in Tunisia.</title>
        <authorList>
            <person name="Off K."/>
            <person name="Rejili M."/>
            <person name="Mars M."/>
            <person name="Brachmann A."/>
            <person name="Marin M."/>
        </authorList>
    </citation>
    <scope>NUCLEOTIDE SEQUENCE [LARGE SCALE GENOMIC DNA]</scope>
    <source>
        <strain evidence="7 8">CTAW71</strain>
    </source>
</reference>
<dbReference type="NCBIfam" id="TIGR00815">
    <property type="entry name" value="sulP"/>
    <property type="match status" value="1"/>
</dbReference>
<evidence type="ECO:0000256" key="2">
    <source>
        <dbReference type="ARBA" id="ARBA00022692"/>
    </source>
</evidence>
<dbReference type="Pfam" id="PF00916">
    <property type="entry name" value="Sulfate_transp"/>
    <property type="match status" value="1"/>
</dbReference>
<dbReference type="InterPro" id="IPR001902">
    <property type="entry name" value="SLC26A/SulP_fam"/>
</dbReference>
<evidence type="ECO:0000256" key="3">
    <source>
        <dbReference type="ARBA" id="ARBA00022989"/>
    </source>
</evidence>
<dbReference type="AlphaFoldDB" id="A0A5D3KQ91"/>
<feature type="transmembrane region" description="Helical" evidence="5">
    <location>
        <begin position="138"/>
        <end position="160"/>
    </location>
</feature>
<feature type="transmembrane region" description="Helical" evidence="5">
    <location>
        <begin position="180"/>
        <end position="199"/>
    </location>
</feature>
<accession>A0A5D3KQ91</accession>
<comment type="subcellular location">
    <subcellularLocation>
        <location evidence="1">Membrane</location>
        <topology evidence="1">Multi-pass membrane protein</topology>
    </subcellularLocation>
</comment>
<organism evidence="7 8">
    <name type="scientific">Bradyrhizobium rifense</name>
    <dbReference type="NCBI Taxonomy" id="515499"/>
    <lineage>
        <taxon>Bacteria</taxon>
        <taxon>Pseudomonadati</taxon>
        <taxon>Pseudomonadota</taxon>
        <taxon>Alphaproteobacteria</taxon>
        <taxon>Hyphomicrobiales</taxon>
        <taxon>Nitrobacteraceae</taxon>
        <taxon>Bradyrhizobium</taxon>
    </lineage>
</organism>
<evidence type="ECO:0000256" key="1">
    <source>
        <dbReference type="ARBA" id="ARBA00004141"/>
    </source>
</evidence>
<feature type="transmembrane region" description="Helical" evidence="5">
    <location>
        <begin position="331"/>
        <end position="351"/>
    </location>
</feature>